<dbReference type="Gene3D" id="1.25.40.20">
    <property type="entry name" value="Ankyrin repeat-containing domain"/>
    <property type="match status" value="1"/>
</dbReference>
<protein>
    <recommendedName>
        <fullName evidence="3">Ankyrin repeat-containing domain</fullName>
    </recommendedName>
</protein>
<proteinExistence type="predicted"/>
<comment type="caution">
    <text evidence="1">The sequence shown here is derived from an EMBL/GenBank/DDBJ whole genome shotgun (WGS) entry which is preliminary data.</text>
</comment>
<organism evidence="1 2">
    <name type="scientific">Phytophthora cactorum</name>
    <dbReference type="NCBI Taxonomy" id="29920"/>
    <lineage>
        <taxon>Eukaryota</taxon>
        <taxon>Sar</taxon>
        <taxon>Stramenopiles</taxon>
        <taxon>Oomycota</taxon>
        <taxon>Peronosporomycetes</taxon>
        <taxon>Peronosporales</taxon>
        <taxon>Peronosporaceae</taxon>
        <taxon>Phytophthora</taxon>
    </lineage>
</organism>
<dbReference type="EMBL" id="RCMV01000557">
    <property type="protein sequence ID" value="KAG3215431.1"/>
    <property type="molecule type" value="Genomic_DNA"/>
</dbReference>
<dbReference type="InterPro" id="IPR036770">
    <property type="entry name" value="Ankyrin_rpt-contain_sf"/>
</dbReference>
<evidence type="ECO:0000313" key="1">
    <source>
        <dbReference type="EMBL" id="KAG3215431.1"/>
    </source>
</evidence>
<accession>A0A8T1HTG6</accession>
<evidence type="ECO:0000313" key="2">
    <source>
        <dbReference type="Proteomes" id="UP000760860"/>
    </source>
</evidence>
<reference evidence="1" key="1">
    <citation type="submission" date="2018-05" db="EMBL/GenBank/DDBJ databases">
        <title>Effector identification in a new, highly contiguous assembly of the strawberry crown rot pathogen Phytophthora cactorum.</title>
        <authorList>
            <person name="Armitage A.D."/>
            <person name="Nellist C.F."/>
            <person name="Bates H."/>
            <person name="Vickerstaff R.J."/>
            <person name="Harrison R.J."/>
        </authorList>
    </citation>
    <scope>NUCLEOTIDE SEQUENCE</scope>
    <source>
        <strain evidence="1">P421</strain>
    </source>
</reference>
<dbReference type="Proteomes" id="UP000760860">
    <property type="component" value="Unassembled WGS sequence"/>
</dbReference>
<gene>
    <name evidence="1" type="ORF">PC129_g13684</name>
</gene>
<dbReference type="SUPFAM" id="SSF48403">
    <property type="entry name" value="Ankyrin repeat"/>
    <property type="match status" value="1"/>
</dbReference>
<dbReference type="AlphaFoldDB" id="A0A8T1HTG6"/>
<name>A0A8T1HTG6_9STRA</name>
<sequence length="260" mass="28278">MLAEGDSDKMPALVRAAITPNASTRYHALALLLRYGAKLSTADGRGNTLLMHLAARNLVAETRVALGLVRSVPDPKDVFTFTASTRVCSLHVPEASVKAALAQRNTAGLTACHMAVQPLDYGSYENTRLLGMLVRAGGDLRAKDSSGKSAIDYARDQRSRFVLRFLERTFPEFVSVQAEARESTTMFAAAPIYSDDASAYLAECETSVHSEGDGEGTELDALLTKVDVKNGRFGLNVFYRLQLVRDELQETPESTTRENG</sequence>
<evidence type="ECO:0008006" key="3">
    <source>
        <dbReference type="Google" id="ProtNLM"/>
    </source>
</evidence>
<dbReference type="VEuPathDB" id="FungiDB:PC110_g13661"/>